<reference evidence="3" key="1">
    <citation type="submission" date="2016-10" db="EMBL/GenBank/DDBJ databases">
        <authorList>
            <person name="Varghese N."/>
            <person name="Submissions S."/>
        </authorList>
    </citation>
    <scope>NUCLEOTIDE SEQUENCE [LARGE SCALE GENOMIC DNA]</scope>
    <source>
        <strain evidence="3">DSM 22530</strain>
    </source>
</reference>
<dbReference type="Proteomes" id="UP000199474">
    <property type="component" value="Unassembled WGS sequence"/>
</dbReference>
<evidence type="ECO:0000259" key="1">
    <source>
        <dbReference type="PROSITE" id="PS50965"/>
    </source>
</evidence>
<protein>
    <submittedName>
        <fullName evidence="2">Nuclease-related domain-containing protein</fullName>
    </submittedName>
</protein>
<dbReference type="EMBL" id="FOMR01000008">
    <property type="protein sequence ID" value="SFE12417.1"/>
    <property type="molecule type" value="Genomic_DNA"/>
</dbReference>
<sequence>MIRQHRSKPLPLKKLDAVIPRLPAQFPTLSKMQEDVRKQQHGYNGELQVDYYLDNLAPMYDILRDVYLRQNNKNFQIDSCIIGDYAVYNADSKNYNGTIEFNTTLRQLTRSDGTIESGFEYPITQVTNQAFHLQNWLTQHYFTQIPITSFAVIADPSTIVKVQGSQEKVAKYVTHSAEVSNLIMAYERQLARSGAKKLPAKLIGQAILHESGQFDRDLYKIYGIKPSDILPGVICPKCRLLGMKRVHSGWWCPKCMQKHTNAHLNALNDYLMLIKNTITNSECMRFLGLKNRGVATRILKKSGLAYNEKQRSWYKKK</sequence>
<gene>
    <name evidence="2" type="ORF">SAMN05216238_108185</name>
</gene>
<dbReference type="Pfam" id="PF08378">
    <property type="entry name" value="NERD"/>
    <property type="match status" value="1"/>
</dbReference>
<dbReference type="OrthoDB" id="569879at2"/>
<accession>A0A1I1XYG3</accession>
<keyword evidence="3" id="KW-1185">Reference proteome</keyword>
<dbReference type="RefSeq" id="WP_090085898.1">
    <property type="nucleotide sequence ID" value="NZ_FOMR01000008.1"/>
</dbReference>
<dbReference type="AlphaFoldDB" id="A0A1I1XYG3"/>
<name>A0A1I1XYG3_9BACI</name>
<dbReference type="PROSITE" id="PS50965">
    <property type="entry name" value="NERD"/>
    <property type="match status" value="1"/>
</dbReference>
<dbReference type="InterPro" id="IPR011528">
    <property type="entry name" value="NERD"/>
</dbReference>
<feature type="domain" description="NERD" evidence="1">
    <location>
        <begin position="41"/>
        <end position="156"/>
    </location>
</feature>
<evidence type="ECO:0000313" key="3">
    <source>
        <dbReference type="Proteomes" id="UP000199474"/>
    </source>
</evidence>
<organism evidence="2 3">
    <name type="scientific">Lentibacillus persicus</name>
    <dbReference type="NCBI Taxonomy" id="640948"/>
    <lineage>
        <taxon>Bacteria</taxon>
        <taxon>Bacillati</taxon>
        <taxon>Bacillota</taxon>
        <taxon>Bacilli</taxon>
        <taxon>Bacillales</taxon>
        <taxon>Bacillaceae</taxon>
        <taxon>Lentibacillus</taxon>
    </lineage>
</organism>
<dbReference type="STRING" id="640948.SAMN05216238_108185"/>
<proteinExistence type="predicted"/>
<evidence type="ECO:0000313" key="2">
    <source>
        <dbReference type="EMBL" id="SFE12417.1"/>
    </source>
</evidence>